<feature type="transmembrane region" description="Helical" evidence="7">
    <location>
        <begin position="37"/>
        <end position="59"/>
    </location>
</feature>
<evidence type="ECO:0000256" key="5">
    <source>
        <dbReference type="ARBA" id="ARBA00023136"/>
    </source>
</evidence>
<keyword evidence="2" id="KW-0813">Transport</keyword>
<gene>
    <name evidence="9" type="ORF">G3M58_62760</name>
</gene>
<feature type="non-terminal residue" evidence="9">
    <location>
        <position position="1"/>
    </location>
</feature>
<evidence type="ECO:0000259" key="8">
    <source>
        <dbReference type="PROSITE" id="PS50850"/>
    </source>
</evidence>
<accession>A0A6G3XHS0</accession>
<sequence length="155" mass="15399">RLGLRWTLVLAFLISAGGLLLLSGVSPNDSYALGVLPGMLVVSFGSGLGFPALAIAGVWGTDEENAGLGSAILSSVQQIGGAVGLAVLVSVATRRSEELTDSVGASRAATEGFSLTLTIAAGLLVLGAALIGVLLAKDSAAQPESNAREPSLKAV</sequence>
<dbReference type="SUPFAM" id="SSF103473">
    <property type="entry name" value="MFS general substrate transporter"/>
    <property type="match status" value="1"/>
</dbReference>
<dbReference type="GO" id="GO:0046677">
    <property type="term" value="P:response to antibiotic"/>
    <property type="evidence" value="ECO:0007669"/>
    <property type="project" value="UniProtKB-KW"/>
</dbReference>
<evidence type="ECO:0000256" key="6">
    <source>
        <dbReference type="ARBA" id="ARBA00023251"/>
    </source>
</evidence>
<feature type="domain" description="Major facilitator superfamily (MFS) profile" evidence="8">
    <location>
        <begin position="1"/>
        <end position="139"/>
    </location>
</feature>
<dbReference type="GO" id="GO:0005886">
    <property type="term" value="C:plasma membrane"/>
    <property type="evidence" value="ECO:0007669"/>
    <property type="project" value="UniProtKB-SubCell"/>
</dbReference>
<keyword evidence="6" id="KW-0046">Antibiotic resistance</keyword>
<dbReference type="AlphaFoldDB" id="A0A6G3XHS0"/>
<evidence type="ECO:0000256" key="4">
    <source>
        <dbReference type="ARBA" id="ARBA00022989"/>
    </source>
</evidence>
<name>A0A6G3XHS0_9ACTN</name>
<comment type="subcellular location">
    <subcellularLocation>
        <location evidence="1">Cell membrane</location>
        <topology evidence="1">Multi-pass membrane protein</topology>
    </subcellularLocation>
</comment>
<dbReference type="GO" id="GO:0022857">
    <property type="term" value="F:transmembrane transporter activity"/>
    <property type="evidence" value="ECO:0007669"/>
    <property type="project" value="InterPro"/>
</dbReference>
<proteinExistence type="predicted"/>
<evidence type="ECO:0000256" key="1">
    <source>
        <dbReference type="ARBA" id="ARBA00004651"/>
    </source>
</evidence>
<dbReference type="EMBL" id="JAAGMN010006545">
    <property type="protein sequence ID" value="NEE17080.1"/>
    <property type="molecule type" value="Genomic_DNA"/>
</dbReference>
<reference evidence="9" key="1">
    <citation type="submission" date="2020-01" db="EMBL/GenBank/DDBJ databases">
        <title>Insect and environment-associated Actinomycetes.</title>
        <authorList>
            <person name="Currrie C."/>
            <person name="Chevrette M."/>
            <person name="Carlson C."/>
            <person name="Stubbendieck R."/>
            <person name="Wendt-Pienkowski E."/>
        </authorList>
    </citation>
    <scope>NUCLEOTIDE SEQUENCE</scope>
    <source>
        <strain evidence="9">SID7499</strain>
    </source>
</reference>
<dbReference type="PANTHER" id="PTHR42718">
    <property type="entry name" value="MAJOR FACILITATOR SUPERFAMILY MULTIDRUG TRANSPORTER MFSC"/>
    <property type="match status" value="1"/>
</dbReference>
<evidence type="ECO:0000313" key="9">
    <source>
        <dbReference type="EMBL" id="NEE17080.1"/>
    </source>
</evidence>
<protein>
    <submittedName>
        <fullName evidence="9">MFS transporter</fullName>
    </submittedName>
</protein>
<evidence type="ECO:0000256" key="3">
    <source>
        <dbReference type="ARBA" id="ARBA00022692"/>
    </source>
</evidence>
<dbReference type="InterPro" id="IPR036259">
    <property type="entry name" value="MFS_trans_sf"/>
</dbReference>
<dbReference type="PANTHER" id="PTHR42718:SF9">
    <property type="entry name" value="MAJOR FACILITATOR SUPERFAMILY MULTIDRUG TRANSPORTER MFSC"/>
    <property type="match status" value="1"/>
</dbReference>
<dbReference type="Gene3D" id="1.20.1250.20">
    <property type="entry name" value="MFS general substrate transporter like domains"/>
    <property type="match status" value="1"/>
</dbReference>
<comment type="caution">
    <text evidence="9">The sequence shown here is derived from an EMBL/GenBank/DDBJ whole genome shotgun (WGS) entry which is preliminary data.</text>
</comment>
<feature type="transmembrane region" description="Helical" evidence="7">
    <location>
        <begin position="71"/>
        <end position="93"/>
    </location>
</feature>
<dbReference type="PROSITE" id="PS50850">
    <property type="entry name" value="MFS"/>
    <property type="match status" value="1"/>
</dbReference>
<keyword evidence="5 7" id="KW-0472">Membrane</keyword>
<evidence type="ECO:0000256" key="2">
    <source>
        <dbReference type="ARBA" id="ARBA00022448"/>
    </source>
</evidence>
<keyword evidence="3 7" id="KW-0812">Transmembrane</keyword>
<dbReference type="InterPro" id="IPR020846">
    <property type="entry name" value="MFS_dom"/>
</dbReference>
<keyword evidence="4 7" id="KW-1133">Transmembrane helix</keyword>
<feature type="transmembrane region" description="Helical" evidence="7">
    <location>
        <begin position="113"/>
        <end position="136"/>
    </location>
</feature>
<evidence type="ECO:0000256" key="7">
    <source>
        <dbReference type="SAM" id="Phobius"/>
    </source>
</evidence>
<organism evidence="9">
    <name type="scientific">Streptomyces sp. SID7499</name>
    <dbReference type="NCBI Taxonomy" id="2706086"/>
    <lineage>
        <taxon>Bacteria</taxon>
        <taxon>Bacillati</taxon>
        <taxon>Actinomycetota</taxon>
        <taxon>Actinomycetes</taxon>
        <taxon>Kitasatosporales</taxon>
        <taxon>Streptomycetaceae</taxon>
        <taxon>Streptomyces</taxon>
    </lineage>
</organism>